<feature type="domain" description="PilZ" evidence="2">
    <location>
        <begin position="43"/>
        <end position="137"/>
    </location>
</feature>
<proteinExistence type="predicted"/>
<feature type="compositionally biased region" description="Basic and acidic residues" evidence="1">
    <location>
        <begin position="9"/>
        <end position="26"/>
    </location>
</feature>
<dbReference type="AlphaFoldDB" id="A0A4Q1SGS5"/>
<evidence type="ECO:0000259" key="2">
    <source>
        <dbReference type="Pfam" id="PF07238"/>
    </source>
</evidence>
<dbReference type="Proteomes" id="UP000290253">
    <property type="component" value="Unassembled WGS sequence"/>
</dbReference>
<accession>A0A4Q1SGS5</accession>
<name>A0A4Q1SGS5_9BACT</name>
<organism evidence="3 4">
    <name type="scientific">Silvibacterium dinghuense</name>
    <dbReference type="NCBI Taxonomy" id="1560006"/>
    <lineage>
        <taxon>Bacteria</taxon>
        <taxon>Pseudomonadati</taxon>
        <taxon>Acidobacteriota</taxon>
        <taxon>Terriglobia</taxon>
        <taxon>Terriglobales</taxon>
        <taxon>Acidobacteriaceae</taxon>
        <taxon>Silvibacterium</taxon>
    </lineage>
</organism>
<dbReference type="InterPro" id="IPR009875">
    <property type="entry name" value="PilZ_domain"/>
</dbReference>
<dbReference type="GO" id="GO:0035438">
    <property type="term" value="F:cyclic-di-GMP binding"/>
    <property type="evidence" value="ECO:0007669"/>
    <property type="project" value="InterPro"/>
</dbReference>
<feature type="region of interest" description="Disordered" evidence="1">
    <location>
        <begin position="1"/>
        <end position="45"/>
    </location>
</feature>
<dbReference type="EMBL" id="SDMK01000001">
    <property type="protein sequence ID" value="RXS96555.1"/>
    <property type="molecule type" value="Genomic_DNA"/>
</dbReference>
<dbReference type="Pfam" id="PF07238">
    <property type="entry name" value="PilZ"/>
    <property type="match status" value="1"/>
</dbReference>
<sequence length="165" mass="18157">MELLEGALAEEKRPPDVPEGLQEPKEASAAGVAEPMPQSPCAERRREPRFLCEGHAEIEVPHIGLKLQGEIHDLSRSGCFIEAPTVNLERGTHVEVYFETRKICIRVAGNILVLRPRTGVGIAFLPMSPRIAWQIEMLVEELKALNGAPCPEKHEVNPTPEAAAE</sequence>
<evidence type="ECO:0000256" key="1">
    <source>
        <dbReference type="SAM" id="MobiDB-lite"/>
    </source>
</evidence>
<reference evidence="3 4" key="1">
    <citation type="journal article" date="2016" name="Int. J. Syst. Evol. Microbiol.">
        <title>Acidipila dinghuensis sp. nov., an acidobacterium isolated from forest soil.</title>
        <authorList>
            <person name="Jiang Y.W."/>
            <person name="Wang J."/>
            <person name="Chen M.H."/>
            <person name="Lv Y.Y."/>
            <person name="Qiu L.H."/>
        </authorList>
    </citation>
    <scope>NUCLEOTIDE SEQUENCE [LARGE SCALE GENOMIC DNA]</scope>
    <source>
        <strain evidence="3 4">DHOF10</strain>
    </source>
</reference>
<keyword evidence="4" id="KW-1185">Reference proteome</keyword>
<dbReference type="Gene3D" id="2.40.10.220">
    <property type="entry name" value="predicted glycosyltransferase like domains"/>
    <property type="match status" value="1"/>
</dbReference>
<dbReference type="OrthoDB" id="123414at2"/>
<evidence type="ECO:0000313" key="3">
    <source>
        <dbReference type="EMBL" id="RXS96555.1"/>
    </source>
</evidence>
<evidence type="ECO:0000313" key="4">
    <source>
        <dbReference type="Proteomes" id="UP000290253"/>
    </source>
</evidence>
<gene>
    <name evidence="3" type="ORF">ESZ00_00945</name>
</gene>
<comment type="caution">
    <text evidence="3">The sequence shown here is derived from an EMBL/GenBank/DDBJ whole genome shotgun (WGS) entry which is preliminary data.</text>
</comment>
<dbReference type="SUPFAM" id="SSF141371">
    <property type="entry name" value="PilZ domain-like"/>
    <property type="match status" value="1"/>
</dbReference>
<protein>
    <submittedName>
        <fullName evidence="3">PilZ domain-containing protein</fullName>
    </submittedName>
</protein>